<dbReference type="EMBL" id="KF577591">
    <property type="protein sequence ID" value="AGY35487.1"/>
    <property type="molecule type" value="Genomic_DNA"/>
</dbReference>
<sequence length="258" mass="26539">MMGASHAITGAAGWLVLTGPLAAAVGIHADPQLQIIGALTTAGAALISDWDHPRATIAYALPPITNVLAAGIRAIAGGHRQGTHSLLAVVAFTALTAALTPLRITLDGQTYAIGQGIVAAFLVAVAAKALRIIPTSGYISAWAIGLAVGALAATTAPGAWWIPVSVALGVSLHIIGDGLTKEGVPLLWPAKPAPPVPNPVWGQDGRFRIMLVGTTGSWREWLLITPITLYTLVVMAQLLPALARAGMDLPLVSHYLPL</sequence>
<keyword evidence="1" id="KW-0812">Transmembrane</keyword>
<name>U5NVX4_9MICC</name>
<proteinExistence type="predicted"/>
<evidence type="ECO:0000313" key="2">
    <source>
        <dbReference type="EMBL" id="AGY35487.1"/>
    </source>
</evidence>
<dbReference type="GO" id="GO:0016787">
    <property type="term" value="F:hydrolase activity"/>
    <property type="evidence" value="ECO:0007669"/>
    <property type="project" value="UniProtKB-KW"/>
</dbReference>
<accession>U5NVX4</accession>
<feature type="transmembrane region" description="Helical" evidence="1">
    <location>
        <begin position="142"/>
        <end position="162"/>
    </location>
</feature>
<keyword evidence="2" id="KW-0378">Hydrolase</keyword>
<keyword evidence="2" id="KW-0614">Plasmid</keyword>
<keyword evidence="1" id="KW-0472">Membrane</keyword>
<gene>
    <name evidence="2" type="ORF">LMV7_p00660</name>
</gene>
<organism evidence="2">
    <name type="scientific">Micrococcus sp. V7</name>
    <dbReference type="NCBI Taxonomy" id="404582"/>
    <lineage>
        <taxon>Bacteria</taxon>
        <taxon>Bacillati</taxon>
        <taxon>Actinomycetota</taxon>
        <taxon>Actinomycetes</taxon>
        <taxon>Micrococcales</taxon>
        <taxon>Micrococcaceae</taxon>
        <taxon>Micrococcus</taxon>
    </lineage>
</organism>
<keyword evidence="1" id="KW-1133">Transmembrane helix</keyword>
<feature type="transmembrane region" description="Helical" evidence="1">
    <location>
        <begin position="112"/>
        <end position="130"/>
    </location>
</feature>
<feature type="transmembrane region" description="Helical" evidence="1">
    <location>
        <begin position="221"/>
        <end position="243"/>
    </location>
</feature>
<feature type="transmembrane region" description="Helical" evidence="1">
    <location>
        <begin position="86"/>
        <end position="106"/>
    </location>
</feature>
<protein>
    <submittedName>
        <fullName evidence="2">Membrane-bound metal-dependent hydrolase</fullName>
    </submittedName>
</protein>
<geneLocation type="plasmid" evidence="2">
    <name>pLMV7</name>
</geneLocation>
<dbReference type="InterPro" id="IPR007404">
    <property type="entry name" value="YdjM-like"/>
</dbReference>
<dbReference type="Pfam" id="PF04307">
    <property type="entry name" value="YdjM"/>
    <property type="match status" value="1"/>
</dbReference>
<evidence type="ECO:0000256" key="1">
    <source>
        <dbReference type="SAM" id="Phobius"/>
    </source>
</evidence>
<dbReference type="RefSeq" id="WP_023190126.1">
    <property type="nucleotide sequence ID" value="NC_022599.1"/>
</dbReference>
<reference evidence="2" key="1">
    <citation type="journal article" date="2013" name="Genome Announc.">
        <title>First complete sequence of a giant linear plasmid from a micrococcus strain isolated from an extremely high-altitude lake.</title>
        <authorList>
            <person name="Dib J.R."/>
            <person name="Schuldes J."/>
            <person name="Thurmer A."/>
            <person name="Farias M.E."/>
            <person name="Daniel R."/>
            <person name="Meinhardt F."/>
        </authorList>
    </citation>
    <scope>NUCLEOTIDE SEQUENCE</scope>
    <source>
        <strain evidence="2">V7</strain>
        <plasmid evidence="2">pLMV7</plasmid>
    </source>
</reference>
<feature type="transmembrane region" description="Helical" evidence="1">
    <location>
        <begin position="56"/>
        <end position="74"/>
    </location>
</feature>
<dbReference type="AlphaFoldDB" id="U5NVX4"/>